<proteinExistence type="predicted"/>
<dbReference type="PANTHER" id="PTHR34407">
    <property type="entry name" value="EXPRESSED PROTEIN"/>
    <property type="match status" value="1"/>
</dbReference>
<comment type="caution">
    <text evidence="1">The sequence shown here is derived from an EMBL/GenBank/DDBJ whole genome shotgun (WGS) entry which is preliminary data.</text>
</comment>
<dbReference type="SUPFAM" id="SSF52266">
    <property type="entry name" value="SGNH hydrolase"/>
    <property type="match status" value="1"/>
</dbReference>
<name>A0A813DRG2_POLGL</name>
<dbReference type="PANTHER" id="PTHR34407:SF1">
    <property type="entry name" value="SGNH HYDROLASE-TYPE ESTERASE DOMAIN-CONTAINING PROTEIN"/>
    <property type="match status" value="1"/>
</dbReference>
<keyword evidence="2" id="KW-1185">Reference proteome</keyword>
<protein>
    <submittedName>
        <fullName evidence="1">Uncharacterized protein</fullName>
    </submittedName>
</protein>
<evidence type="ECO:0000313" key="1">
    <source>
        <dbReference type="EMBL" id="CAE8589125.1"/>
    </source>
</evidence>
<dbReference type="OrthoDB" id="544608at2759"/>
<reference evidence="1" key="1">
    <citation type="submission" date="2021-02" db="EMBL/GenBank/DDBJ databases">
        <authorList>
            <person name="Dougan E. K."/>
            <person name="Rhodes N."/>
            <person name="Thang M."/>
            <person name="Chan C."/>
        </authorList>
    </citation>
    <scope>NUCLEOTIDE SEQUENCE</scope>
</reference>
<gene>
    <name evidence="1" type="ORF">PGLA1383_LOCUS7908</name>
</gene>
<dbReference type="Proteomes" id="UP000654075">
    <property type="component" value="Unassembled WGS sequence"/>
</dbReference>
<organism evidence="1 2">
    <name type="scientific">Polarella glacialis</name>
    <name type="common">Dinoflagellate</name>
    <dbReference type="NCBI Taxonomy" id="89957"/>
    <lineage>
        <taxon>Eukaryota</taxon>
        <taxon>Sar</taxon>
        <taxon>Alveolata</taxon>
        <taxon>Dinophyceae</taxon>
        <taxon>Suessiales</taxon>
        <taxon>Suessiaceae</taxon>
        <taxon>Polarella</taxon>
    </lineage>
</organism>
<sequence>MLNHTSAWPTWHLAVPPHLDRGIFSYDTYFDVSRFNTFLPDGDWKRLIPLMRRLATGATIKVMVLGGSFTAGVMCQQKIKDRHLIRDKACAWSAHFVHWLRVAFPRSTVVLDNLAQGGSPTPVILSGLGLFDYTNVYRILIDTLVNDQGGSEVRRFGFNYSDIDSTQAVSVAYEMLIRTLHELAPEAVYSVLDGCPQCHLVVPAHRQVLNFYDVPRLDYVDVVAQLQPLWAYSGKKKARTILTSGATRRSLMFWRLLGVTCGVAYRA</sequence>
<evidence type="ECO:0000313" key="2">
    <source>
        <dbReference type="Proteomes" id="UP000654075"/>
    </source>
</evidence>
<accession>A0A813DRG2</accession>
<dbReference type="EMBL" id="CAJNNV010003500">
    <property type="protein sequence ID" value="CAE8589125.1"/>
    <property type="molecule type" value="Genomic_DNA"/>
</dbReference>
<dbReference type="AlphaFoldDB" id="A0A813DRG2"/>